<sequence length="797" mass="86972">MIYVETDNGEGGSGTHEPTCCKGAGLPALDQSDGGHGTGAWKMPVGVMVGLAVGGAMTGAHADEAESGAEGLGAIDVDFQPERMSSPKYPRDLVDTPRIVTVLPQDLLEEQGVTSVQDAMRNVTGISLQAGEGNPPGGDNLKIRGFNARDDLNTNGVRDLGNYFRDPFYVDQIEVVKGPNSTYGGRGTAGGSVNFVTKQPMPFSRNRVQVSAGTDDLRRATADINQPLDDNSAFRVNLMTHTADMPGRDLGEENRHGIYGAYTWGFQRDTLVTLDYLRQRQDNVPDMGLPGDRETREERGGGTGRIPGGVDFSNSYGHRDDYQRVDVEEVGLAVEHIINRNVQVRNQTRYSAVDIDSVTSSPRIRTTEDGSLDGALGIGDMKPRDQEDRSIVNQTDFIFDFETAGLRHDLVAGFEVGRYSQENRRRPDVSGDLDGQRVDLFNPSTRHRTRPQAPYDRSTNKLEVDELGLYVLDTISFSPQWDLNLGARWDRVEGTASERGHDIGYIDGDGQFQQCSADLSEDGCRENQDDITRTDREFSYMAGVVYKPAPNGSIYASYGTAFETQSSFDRGLVQLAGGGASEVADPETFNVDPERTRTVELGTKWELGEGISVNAAIFQSDKTDAVITDDDEDLILGGRERVRGFDFVASGRITPRINVHASYTFLDSEVRRGDNAFQRGQSLGNTPEHTYSLFGSYDLTPAFTLGGGLYGASSQTSGLQDAPLDELRANGDRTNVEVGGYTVFQAYARYRVDDNLQFRVNADNLTDKDYIQQLASGGAQGIPGPGRSVVGTVRYDF</sequence>
<dbReference type="InterPro" id="IPR012910">
    <property type="entry name" value="Plug_dom"/>
</dbReference>
<protein>
    <submittedName>
        <fullName evidence="15">Catecholate siderophore receptor</fullName>
    </submittedName>
</protein>
<feature type="region of interest" description="Disordered" evidence="12">
    <location>
        <begin position="422"/>
        <end position="457"/>
    </location>
</feature>
<dbReference type="CDD" id="cd01347">
    <property type="entry name" value="ligand_gated_channel"/>
    <property type="match status" value="1"/>
</dbReference>
<dbReference type="Pfam" id="PF07715">
    <property type="entry name" value="Plug"/>
    <property type="match status" value="1"/>
</dbReference>
<dbReference type="InterPro" id="IPR036942">
    <property type="entry name" value="Beta-barrel_TonB_sf"/>
</dbReference>
<evidence type="ECO:0000256" key="5">
    <source>
        <dbReference type="ARBA" id="ARBA00022692"/>
    </source>
</evidence>
<keyword evidence="3 10" id="KW-0813">Transport</keyword>
<dbReference type="InterPro" id="IPR039426">
    <property type="entry name" value="TonB-dep_rcpt-like"/>
</dbReference>
<keyword evidence="16" id="KW-1185">Reference proteome</keyword>
<dbReference type="GO" id="GO:0009279">
    <property type="term" value="C:cell outer membrane"/>
    <property type="evidence" value="ECO:0007669"/>
    <property type="project" value="UniProtKB-SubCell"/>
</dbReference>
<feature type="compositionally biased region" description="Basic and acidic residues" evidence="12">
    <location>
        <begin position="291"/>
        <end position="300"/>
    </location>
</feature>
<dbReference type="Pfam" id="PF00593">
    <property type="entry name" value="TonB_dep_Rec_b-barrel"/>
    <property type="match status" value="1"/>
</dbReference>
<dbReference type="PANTHER" id="PTHR32552:SF83">
    <property type="entry name" value="BLR3904 PROTEIN"/>
    <property type="match status" value="1"/>
</dbReference>
<dbReference type="GO" id="GO:0015344">
    <property type="term" value="F:siderophore uptake transmembrane transporter activity"/>
    <property type="evidence" value="ECO:0007669"/>
    <property type="project" value="TreeGrafter"/>
</dbReference>
<evidence type="ECO:0000256" key="10">
    <source>
        <dbReference type="PROSITE-ProRule" id="PRU01360"/>
    </source>
</evidence>
<dbReference type="Gene3D" id="2.170.130.10">
    <property type="entry name" value="TonB-dependent receptor, plug domain"/>
    <property type="match status" value="1"/>
</dbReference>
<dbReference type="InterPro" id="IPR037066">
    <property type="entry name" value="Plug_dom_sf"/>
</dbReference>
<proteinExistence type="inferred from homology"/>
<keyword evidence="7 10" id="KW-0472">Membrane</keyword>
<dbReference type="AlphaFoldDB" id="A0A1H8S5X0"/>
<keyword evidence="8 15" id="KW-0675">Receptor</keyword>
<feature type="region of interest" description="Disordered" evidence="12">
    <location>
        <begin position="362"/>
        <end position="383"/>
    </location>
</feature>
<evidence type="ECO:0000256" key="2">
    <source>
        <dbReference type="ARBA" id="ARBA00009810"/>
    </source>
</evidence>
<dbReference type="SUPFAM" id="SSF56935">
    <property type="entry name" value="Porins"/>
    <property type="match status" value="1"/>
</dbReference>
<name>A0A1H8S5X0_9GAMM</name>
<dbReference type="PANTHER" id="PTHR32552">
    <property type="entry name" value="FERRICHROME IRON RECEPTOR-RELATED"/>
    <property type="match status" value="1"/>
</dbReference>
<evidence type="ECO:0000256" key="9">
    <source>
        <dbReference type="ARBA" id="ARBA00023237"/>
    </source>
</evidence>
<dbReference type="EMBL" id="FOEG01000002">
    <property type="protein sequence ID" value="SEO73698.1"/>
    <property type="molecule type" value="Genomic_DNA"/>
</dbReference>
<keyword evidence="5 10" id="KW-0812">Transmembrane</keyword>
<dbReference type="InterPro" id="IPR010105">
    <property type="entry name" value="TonB_sidphr_rcpt"/>
</dbReference>
<dbReference type="GO" id="GO:0038023">
    <property type="term" value="F:signaling receptor activity"/>
    <property type="evidence" value="ECO:0007669"/>
    <property type="project" value="InterPro"/>
</dbReference>
<evidence type="ECO:0000256" key="11">
    <source>
        <dbReference type="RuleBase" id="RU003357"/>
    </source>
</evidence>
<evidence type="ECO:0000256" key="12">
    <source>
        <dbReference type="SAM" id="MobiDB-lite"/>
    </source>
</evidence>
<dbReference type="PROSITE" id="PS52016">
    <property type="entry name" value="TONB_DEPENDENT_REC_3"/>
    <property type="match status" value="1"/>
</dbReference>
<feature type="region of interest" description="Disordered" evidence="12">
    <location>
        <begin position="283"/>
        <end position="317"/>
    </location>
</feature>
<evidence type="ECO:0000256" key="1">
    <source>
        <dbReference type="ARBA" id="ARBA00004571"/>
    </source>
</evidence>
<evidence type="ECO:0000256" key="4">
    <source>
        <dbReference type="ARBA" id="ARBA00022452"/>
    </source>
</evidence>
<evidence type="ECO:0000256" key="6">
    <source>
        <dbReference type="ARBA" id="ARBA00023077"/>
    </source>
</evidence>
<dbReference type="STRING" id="406100.SAMN04488052_102494"/>
<evidence type="ECO:0000256" key="3">
    <source>
        <dbReference type="ARBA" id="ARBA00022448"/>
    </source>
</evidence>
<keyword evidence="9 10" id="KW-0998">Cell outer membrane</keyword>
<dbReference type="GO" id="GO:0015891">
    <property type="term" value="P:siderophore transport"/>
    <property type="evidence" value="ECO:0007669"/>
    <property type="project" value="InterPro"/>
</dbReference>
<comment type="subcellular location">
    <subcellularLocation>
        <location evidence="1 10">Cell outer membrane</location>
        <topology evidence="1 10">Multi-pass membrane protein</topology>
    </subcellularLocation>
</comment>
<keyword evidence="4 10" id="KW-1134">Transmembrane beta strand</keyword>
<evidence type="ECO:0000313" key="15">
    <source>
        <dbReference type="EMBL" id="SEO73698.1"/>
    </source>
</evidence>
<keyword evidence="6 11" id="KW-0798">TonB box</keyword>
<evidence type="ECO:0000313" key="16">
    <source>
        <dbReference type="Proteomes" id="UP000199657"/>
    </source>
</evidence>
<accession>A0A1H8S5X0</accession>
<dbReference type="Gene3D" id="2.40.170.20">
    <property type="entry name" value="TonB-dependent receptor, beta-barrel domain"/>
    <property type="match status" value="1"/>
</dbReference>
<evidence type="ECO:0000256" key="7">
    <source>
        <dbReference type="ARBA" id="ARBA00023136"/>
    </source>
</evidence>
<feature type="domain" description="TonB-dependent receptor plug" evidence="14">
    <location>
        <begin position="93"/>
        <end position="191"/>
    </location>
</feature>
<dbReference type="Proteomes" id="UP000199657">
    <property type="component" value="Unassembled WGS sequence"/>
</dbReference>
<evidence type="ECO:0000256" key="8">
    <source>
        <dbReference type="ARBA" id="ARBA00023170"/>
    </source>
</evidence>
<evidence type="ECO:0000259" key="13">
    <source>
        <dbReference type="Pfam" id="PF00593"/>
    </source>
</evidence>
<evidence type="ECO:0000259" key="14">
    <source>
        <dbReference type="Pfam" id="PF07715"/>
    </source>
</evidence>
<dbReference type="NCBIfam" id="TIGR01783">
    <property type="entry name" value="TonB-siderophor"/>
    <property type="match status" value="1"/>
</dbReference>
<dbReference type="RefSeq" id="WP_245753972.1">
    <property type="nucleotide sequence ID" value="NZ_FOEG01000002.1"/>
</dbReference>
<reference evidence="15 16" key="1">
    <citation type="submission" date="2016-10" db="EMBL/GenBank/DDBJ databases">
        <authorList>
            <person name="de Groot N.N."/>
        </authorList>
    </citation>
    <scope>NUCLEOTIDE SEQUENCE [LARGE SCALE GENOMIC DNA]</scope>
    <source>
        <strain evidence="15 16">CGMCC 1.6291</strain>
    </source>
</reference>
<gene>
    <name evidence="15" type="ORF">SAMN04488052_102494</name>
</gene>
<dbReference type="InterPro" id="IPR000531">
    <property type="entry name" value="Beta-barrel_TonB"/>
</dbReference>
<organism evidence="15 16">
    <name type="scientific">Aquisalimonas asiatica</name>
    <dbReference type="NCBI Taxonomy" id="406100"/>
    <lineage>
        <taxon>Bacteria</taxon>
        <taxon>Pseudomonadati</taxon>
        <taxon>Pseudomonadota</taxon>
        <taxon>Gammaproteobacteria</taxon>
        <taxon>Chromatiales</taxon>
        <taxon>Ectothiorhodospiraceae</taxon>
        <taxon>Aquisalimonas</taxon>
    </lineage>
</organism>
<comment type="similarity">
    <text evidence="2 10 11">Belongs to the TonB-dependent receptor family.</text>
</comment>
<feature type="compositionally biased region" description="Basic and acidic residues" evidence="12">
    <location>
        <begin position="422"/>
        <end position="437"/>
    </location>
</feature>
<feature type="domain" description="TonB-dependent receptor-like beta-barrel" evidence="13">
    <location>
        <begin position="264"/>
        <end position="765"/>
    </location>
</feature>